<feature type="region of interest" description="Disordered" evidence="1">
    <location>
        <begin position="436"/>
        <end position="462"/>
    </location>
</feature>
<dbReference type="Pfam" id="PF04134">
    <property type="entry name" value="DCC1-like"/>
    <property type="match status" value="1"/>
</dbReference>
<feature type="region of interest" description="Disordered" evidence="1">
    <location>
        <begin position="198"/>
        <end position="220"/>
    </location>
</feature>
<evidence type="ECO:0000313" key="2">
    <source>
        <dbReference type="EMBL" id="GBG73750.1"/>
    </source>
</evidence>
<dbReference type="PANTHER" id="PTHR34290">
    <property type="entry name" value="SI:CH73-390P7.2"/>
    <property type="match status" value="1"/>
</dbReference>
<keyword evidence="3" id="KW-1185">Reference proteome</keyword>
<comment type="caution">
    <text evidence="2">The sequence shown here is derived from an EMBL/GenBank/DDBJ whole genome shotgun (WGS) entry which is preliminary data.</text>
</comment>
<organism evidence="2 3">
    <name type="scientific">Chara braunii</name>
    <name type="common">Braun's stonewort</name>
    <dbReference type="NCBI Taxonomy" id="69332"/>
    <lineage>
        <taxon>Eukaryota</taxon>
        <taxon>Viridiplantae</taxon>
        <taxon>Streptophyta</taxon>
        <taxon>Charophyceae</taxon>
        <taxon>Charales</taxon>
        <taxon>Characeae</taxon>
        <taxon>Chara</taxon>
    </lineage>
</organism>
<dbReference type="STRING" id="69332.A0A388KUL1"/>
<evidence type="ECO:0000256" key="1">
    <source>
        <dbReference type="SAM" id="MobiDB-lite"/>
    </source>
</evidence>
<gene>
    <name evidence="2" type="ORF">CBR_g17090</name>
</gene>
<evidence type="ECO:0008006" key="4">
    <source>
        <dbReference type="Google" id="ProtNLM"/>
    </source>
</evidence>
<name>A0A388KUL1_CHABU</name>
<sequence>MAPMTLPAVRATSRVLSAVAVAGSKAGIRAAGTATWRKAPARGGGALSPVATSSLSSLSSSKSRENELPRGGPWPIGDGRGAGVARAHMVASFRRSPGGNGRKIRGSCGSPRGDGGRTLRGASFGSPRGDGGRTVCRASSGSPRGDGGRTLGRASCRSPRGERGCRSSSNGRRSSRRWMTRGQAIDDLLLPRVERREIGTANPRPARARSPSTSSVGFSTPLDYQSRIMSKSAAPAMARIHSSSLAEKQQPQQRMNGRDPDSGQSTAAVQRRGEKGIGATTGLDEVRVADDVAAQPMTSTKPSLDTWQVKMLYDGECRLCMREVNMLQERDEQFGRIEFVDISRDDYKAEDHGGVDFETAMGRIHVVLRDGTVVKDVEAFRRLYDAVGLGWVYALSRYEPFASLLDVAYGIWARFRLPITGRPPLEHLVQERRRRLRRMKGSGSGEGDGGGCDVDGGRCRED</sequence>
<dbReference type="Proteomes" id="UP000265515">
    <property type="component" value="Unassembled WGS sequence"/>
</dbReference>
<dbReference type="PANTHER" id="PTHR34290:SF2">
    <property type="entry name" value="OS04G0668800 PROTEIN"/>
    <property type="match status" value="1"/>
</dbReference>
<feature type="compositionally biased region" description="Polar residues" evidence="1">
    <location>
        <begin position="241"/>
        <end position="255"/>
    </location>
</feature>
<dbReference type="Gramene" id="GBG73750">
    <property type="protein sequence ID" value="GBG73750"/>
    <property type="gene ID" value="CBR_g17090"/>
</dbReference>
<dbReference type="GO" id="GO:0015035">
    <property type="term" value="F:protein-disulfide reductase activity"/>
    <property type="evidence" value="ECO:0007669"/>
    <property type="project" value="InterPro"/>
</dbReference>
<dbReference type="InterPro" id="IPR044691">
    <property type="entry name" value="DCC1_Trx"/>
</dbReference>
<feature type="region of interest" description="Disordered" evidence="1">
    <location>
        <begin position="39"/>
        <end position="183"/>
    </location>
</feature>
<evidence type="ECO:0000313" key="3">
    <source>
        <dbReference type="Proteomes" id="UP000265515"/>
    </source>
</evidence>
<dbReference type="AlphaFoldDB" id="A0A388KUL1"/>
<dbReference type="EMBL" id="BFEA01000189">
    <property type="protein sequence ID" value="GBG73750.1"/>
    <property type="molecule type" value="Genomic_DNA"/>
</dbReference>
<accession>A0A388KUL1</accession>
<feature type="compositionally biased region" description="Gly residues" evidence="1">
    <location>
        <begin position="442"/>
        <end position="454"/>
    </location>
</feature>
<proteinExistence type="predicted"/>
<reference evidence="2 3" key="1">
    <citation type="journal article" date="2018" name="Cell">
        <title>The Chara Genome: Secondary Complexity and Implications for Plant Terrestrialization.</title>
        <authorList>
            <person name="Nishiyama T."/>
            <person name="Sakayama H."/>
            <person name="Vries J.D."/>
            <person name="Buschmann H."/>
            <person name="Saint-Marcoux D."/>
            <person name="Ullrich K.K."/>
            <person name="Haas F.B."/>
            <person name="Vanderstraeten L."/>
            <person name="Becker D."/>
            <person name="Lang D."/>
            <person name="Vosolsobe S."/>
            <person name="Rombauts S."/>
            <person name="Wilhelmsson P.K.I."/>
            <person name="Janitza P."/>
            <person name="Kern R."/>
            <person name="Heyl A."/>
            <person name="Rumpler F."/>
            <person name="Villalobos L.I.A.C."/>
            <person name="Clay J.M."/>
            <person name="Skokan R."/>
            <person name="Toyoda A."/>
            <person name="Suzuki Y."/>
            <person name="Kagoshima H."/>
            <person name="Schijlen E."/>
            <person name="Tajeshwar N."/>
            <person name="Catarino B."/>
            <person name="Hetherington A.J."/>
            <person name="Saltykova A."/>
            <person name="Bonnot C."/>
            <person name="Breuninger H."/>
            <person name="Symeonidi A."/>
            <person name="Radhakrishnan G.V."/>
            <person name="Van Nieuwerburgh F."/>
            <person name="Deforce D."/>
            <person name="Chang C."/>
            <person name="Karol K.G."/>
            <person name="Hedrich R."/>
            <person name="Ulvskov P."/>
            <person name="Glockner G."/>
            <person name="Delwiche C.F."/>
            <person name="Petrasek J."/>
            <person name="Van de Peer Y."/>
            <person name="Friml J."/>
            <person name="Beilby M."/>
            <person name="Dolan L."/>
            <person name="Kohara Y."/>
            <person name="Sugano S."/>
            <person name="Fujiyama A."/>
            <person name="Delaux P.-M."/>
            <person name="Quint M."/>
            <person name="TheiBen G."/>
            <person name="Hagemann M."/>
            <person name="Harholt J."/>
            <person name="Dunand C."/>
            <person name="Zachgo S."/>
            <person name="Langdale J."/>
            <person name="Maumus F."/>
            <person name="Straeten D.V.D."/>
            <person name="Gould S.B."/>
            <person name="Rensing S.A."/>
        </authorList>
    </citation>
    <scope>NUCLEOTIDE SEQUENCE [LARGE SCALE GENOMIC DNA]</scope>
    <source>
        <strain evidence="2 3">S276</strain>
    </source>
</reference>
<feature type="region of interest" description="Disordered" evidence="1">
    <location>
        <begin position="238"/>
        <end position="278"/>
    </location>
</feature>
<feature type="compositionally biased region" description="Low complexity" evidence="1">
    <location>
        <begin position="200"/>
        <end position="215"/>
    </location>
</feature>
<dbReference type="InterPro" id="IPR007263">
    <property type="entry name" value="DCC1-like"/>
</dbReference>
<dbReference type="OrthoDB" id="441708at2759"/>
<protein>
    <recommendedName>
        <fullName evidence="4">Thiol-disulfide oxidoreductase DCC</fullName>
    </recommendedName>
</protein>